<gene>
    <name evidence="3" type="ORF">ACG04R_21120</name>
</gene>
<sequence>MTGGLIAEAAMGDANASVSMPRPVHCRPMFGEFRAALSQGSLTFVSQLGRLLNAADRSGSLLTDHIDALRDSFRTVRRSRPFEMDAICVLPDHLHLLMTLPREDADFATRLMLHQARFLAADTARRTHISASRASKGERGLWQRPYWEHLVRADADFERHVDYIHFNPVKHGWVERAADWPRSSIHRFIRDGVVDASWASVSGVEMDAGE</sequence>
<dbReference type="RefSeq" id="WP_394415498.1">
    <property type="nucleotide sequence ID" value="NZ_JBIGIC010000012.1"/>
</dbReference>
<dbReference type="SUPFAM" id="SSF143422">
    <property type="entry name" value="Transposase IS200-like"/>
    <property type="match status" value="1"/>
</dbReference>
<dbReference type="InterPro" id="IPR017951">
    <property type="entry name" value="Urease_asu_c"/>
</dbReference>
<dbReference type="SMART" id="SM01321">
    <property type="entry name" value="Y1_Tnp"/>
    <property type="match status" value="1"/>
</dbReference>
<proteinExistence type="predicted"/>
<name>A0ABW7HH06_9BURK</name>
<dbReference type="NCBIfam" id="NF047646">
    <property type="entry name" value="REP_Tyr_transpos"/>
    <property type="match status" value="1"/>
</dbReference>
<protein>
    <submittedName>
        <fullName evidence="3">Transposase</fullName>
    </submittedName>
</protein>
<dbReference type="Gene3D" id="3.30.70.1290">
    <property type="entry name" value="Transposase IS200-like"/>
    <property type="match status" value="1"/>
</dbReference>
<dbReference type="InterPro" id="IPR036515">
    <property type="entry name" value="Transposase_17_sf"/>
</dbReference>
<organism evidence="3 4">
    <name type="scientific">Pelomonas candidula</name>
    <dbReference type="NCBI Taxonomy" id="3299025"/>
    <lineage>
        <taxon>Bacteria</taxon>
        <taxon>Pseudomonadati</taxon>
        <taxon>Pseudomonadota</taxon>
        <taxon>Betaproteobacteria</taxon>
        <taxon>Burkholderiales</taxon>
        <taxon>Sphaerotilaceae</taxon>
        <taxon>Roseateles</taxon>
    </lineage>
</organism>
<accession>A0ABW7HH06</accession>
<dbReference type="PANTHER" id="PTHR36966:SF1">
    <property type="entry name" value="REP-ASSOCIATED TYROSINE TRANSPOSASE"/>
    <property type="match status" value="1"/>
</dbReference>
<keyword evidence="1" id="KW-0963">Cytoplasm</keyword>
<dbReference type="InterPro" id="IPR002686">
    <property type="entry name" value="Transposase_17"/>
</dbReference>
<evidence type="ECO:0000313" key="3">
    <source>
        <dbReference type="EMBL" id="MFG6489199.1"/>
    </source>
</evidence>
<dbReference type="InterPro" id="IPR052715">
    <property type="entry name" value="RAYT_transposase"/>
</dbReference>
<comment type="caution">
    <text evidence="3">The sequence shown here is derived from an EMBL/GenBank/DDBJ whole genome shotgun (WGS) entry which is preliminary data.</text>
</comment>
<dbReference type="PANTHER" id="PTHR36966">
    <property type="entry name" value="REP-ASSOCIATED TYROSINE TRANSPOSASE"/>
    <property type="match status" value="1"/>
</dbReference>
<comment type="subcellular location">
    <subcellularLocation>
        <location evidence="1">Cytoplasm</location>
    </subcellularLocation>
</comment>
<keyword evidence="4" id="KW-1185">Reference proteome</keyword>
<dbReference type="EMBL" id="JBIGIC010000012">
    <property type="protein sequence ID" value="MFG6489199.1"/>
    <property type="molecule type" value="Genomic_DNA"/>
</dbReference>
<evidence type="ECO:0000313" key="4">
    <source>
        <dbReference type="Proteomes" id="UP001606134"/>
    </source>
</evidence>
<comment type="caution">
    <text evidence="1">Lacks conserved residue(s) required for the propagation of feature annotation.</text>
</comment>
<evidence type="ECO:0000259" key="2">
    <source>
        <dbReference type="PROSITE" id="PS51368"/>
    </source>
</evidence>
<evidence type="ECO:0000256" key="1">
    <source>
        <dbReference type="PROSITE-ProRule" id="PRU00700"/>
    </source>
</evidence>
<feature type="domain" description="Urease" evidence="2">
    <location>
        <begin position="1"/>
        <end position="120"/>
    </location>
</feature>
<dbReference type="Proteomes" id="UP001606134">
    <property type="component" value="Unassembled WGS sequence"/>
</dbReference>
<dbReference type="PROSITE" id="PS51368">
    <property type="entry name" value="UREASE_3"/>
    <property type="match status" value="1"/>
</dbReference>
<reference evidence="3 4" key="1">
    <citation type="submission" date="2024-08" db="EMBL/GenBank/DDBJ databases">
        <authorList>
            <person name="Lu H."/>
        </authorList>
    </citation>
    <scope>NUCLEOTIDE SEQUENCE [LARGE SCALE GENOMIC DNA]</scope>
    <source>
        <strain evidence="3 4">BYS78W</strain>
    </source>
</reference>